<name>A0AAD7NNG4_9AGAR</name>
<gene>
    <name evidence="2" type="ORF">B0H16DRAFT_1686376</name>
</gene>
<feature type="region of interest" description="Disordered" evidence="1">
    <location>
        <begin position="274"/>
        <end position="299"/>
    </location>
</feature>
<keyword evidence="3" id="KW-1185">Reference proteome</keyword>
<dbReference type="Proteomes" id="UP001215598">
    <property type="component" value="Unassembled WGS sequence"/>
</dbReference>
<evidence type="ECO:0000313" key="2">
    <source>
        <dbReference type="EMBL" id="KAJ7769002.1"/>
    </source>
</evidence>
<evidence type="ECO:0000313" key="3">
    <source>
        <dbReference type="Proteomes" id="UP001215598"/>
    </source>
</evidence>
<protein>
    <submittedName>
        <fullName evidence="2">Uncharacterized protein</fullName>
    </submittedName>
</protein>
<proteinExistence type="predicted"/>
<reference evidence="2" key="1">
    <citation type="submission" date="2023-03" db="EMBL/GenBank/DDBJ databases">
        <title>Massive genome expansion in bonnet fungi (Mycena s.s.) driven by repeated elements and novel gene families across ecological guilds.</title>
        <authorList>
            <consortium name="Lawrence Berkeley National Laboratory"/>
            <person name="Harder C.B."/>
            <person name="Miyauchi S."/>
            <person name="Viragh M."/>
            <person name="Kuo A."/>
            <person name="Thoen E."/>
            <person name="Andreopoulos B."/>
            <person name="Lu D."/>
            <person name="Skrede I."/>
            <person name="Drula E."/>
            <person name="Henrissat B."/>
            <person name="Morin E."/>
            <person name="Kohler A."/>
            <person name="Barry K."/>
            <person name="LaButti K."/>
            <person name="Morin E."/>
            <person name="Salamov A."/>
            <person name="Lipzen A."/>
            <person name="Mereny Z."/>
            <person name="Hegedus B."/>
            <person name="Baldrian P."/>
            <person name="Stursova M."/>
            <person name="Weitz H."/>
            <person name="Taylor A."/>
            <person name="Grigoriev I.V."/>
            <person name="Nagy L.G."/>
            <person name="Martin F."/>
            <person name="Kauserud H."/>
        </authorList>
    </citation>
    <scope>NUCLEOTIDE SEQUENCE</scope>
    <source>
        <strain evidence="2">CBHHK182m</strain>
    </source>
</reference>
<organism evidence="2 3">
    <name type="scientific">Mycena metata</name>
    <dbReference type="NCBI Taxonomy" id="1033252"/>
    <lineage>
        <taxon>Eukaryota</taxon>
        <taxon>Fungi</taxon>
        <taxon>Dikarya</taxon>
        <taxon>Basidiomycota</taxon>
        <taxon>Agaricomycotina</taxon>
        <taxon>Agaricomycetes</taxon>
        <taxon>Agaricomycetidae</taxon>
        <taxon>Agaricales</taxon>
        <taxon>Marasmiineae</taxon>
        <taxon>Mycenaceae</taxon>
        <taxon>Mycena</taxon>
    </lineage>
</organism>
<evidence type="ECO:0000256" key="1">
    <source>
        <dbReference type="SAM" id="MobiDB-lite"/>
    </source>
</evidence>
<comment type="caution">
    <text evidence="2">The sequence shown here is derived from an EMBL/GenBank/DDBJ whole genome shotgun (WGS) entry which is preliminary data.</text>
</comment>
<accession>A0AAD7NNG4</accession>
<dbReference type="AlphaFoldDB" id="A0AAD7NNG4"/>
<sequence length="391" mass="42560">MLSSGIELTTSRVRTKYGGKATTNWTKRPYKWMEITLIGGHFDLQVSLLLLTSNSEKFLAKAQFWFFLMHVRAKWFVLIGVQIRAILSSSSHPFVLPSSTQTRYPALLHCLPGSGFALTVSTSRGKGLAAGTSTLSFETKEGAAAGNARIRGAQSLLRLLGLNPVHVRGRDRQGDERTCTVQLRAIMGSFYYRLVSSILGVLLNCSSCAPRNVAQHPGIVLNPFSNFLSCLAATLNTDFNLVSPTVGWNNHQAATSNEVRPVALSQITLRRRSSSTPPNAVKIQPPQLAHEPTHNHSPRGARAFGLRLVVYPAKSQSNSPSQVTNSRVLELATFCCFNQDSSELQSPLKLPASAILVKSAPQLSPSTLTTFNTLQINKSSSNQVRNASSET</sequence>
<dbReference type="EMBL" id="JARKIB010000019">
    <property type="protein sequence ID" value="KAJ7769002.1"/>
    <property type="molecule type" value="Genomic_DNA"/>
</dbReference>